<accession>A0A2J0PD90</accession>
<proteinExistence type="predicted"/>
<organism evidence="1">
    <name type="scientific">Enterobacter kobei</name>
    <dbReference type="NCBI Taxonomy" id="208224"/>
    <lineage>
        <taxon>Bacteria</taxon>
        <taxon>Pseudomonadati</taxon>
        <taxon>Pseudomonadota</taxon>
        <taxon>Gammaproteobacteria</taxon>
        <taxon>Enterobacterales</taxon>
        <taxon>Enterobacteriaceae</taxon>
        <taxon>Enterobacter</taxon>
        <taxon>Enterobacter cloacae complex</taxon>
    </lineage>
</organism>
<gene>
    <name evidence="1" type="ORF">B9Q37_23855</name>
</gene>
<evidence type="ECO:0000313" key="2">
    <source>
        <dbReference type="Proteomes" id="UP000230495"/>
    </source>
</evidence>
<dbReference type="AlphaFoldDB" id="A0A2J0PD90"/>
<name>A0A2J0PD90_9ENTR</name>
<sequence>MSTTANWSYTNVATVYPRVYDDWNNTWTNGTPYLIDCTWTANNEVAVDANGKEFTTNLIFFTELKRNGVSSTMPQRDWYIARGDTSAQTDPLKAGANVIKAVTEWDMSPFGEESDYKILT</sequence>
<reference evidence="1 2" key="1">
    <citation type="journal article" date="2017" name="J. Antimicrob. Chemother.">
        <title>Characterization of the population structure, drug resistance mechanisms and plasmids of the community-associated Enterobacter cloacae complex in China.</title>
        <authorList>
            <person name="Zhou K."/>
            <person name="Yu W."/>
            <person name="Cao X."/>
            <person name="Shen P."/>
            <person name="Lu H."/>
            <person name="Luo Q."/>
            <person name="Rossen J.W.A."/>
            <person name="Xiao Y."/>
        </authorList>
    </citation>
    <scope>NUCLEOTIDE SEQUENCE [LARGE SCALE GENOMIC DNA]</scope>
    <source>
        <strain evidence="1">ECC1097</strain>
    </source>
</reference>
<evidence type="ECO:0000313" key="1">
    <source>
        <dbReference type="EMBL" id="PJD68123.1"/>
    </source>
</evidence>
<dbReference type="EMBL" id="NEEU01000028">
    <property type="protein sequence ID" value="PJD68123.1"/>
    <property type="molecule type" value="Genomic_DNA"/>
</dbReference>
<comment type="caution">
    <text evidence="1">The sequence shown here is derived from an EMBL/GenBank/DDBJ whole genome shotgun (WGS) entry which is preliminary data.</text>
</comment>
<protein>
    <submittedName>
        <fullName evidence="1">Uncharacterized protein</fullName>
    </submittedName>
</protein>
<dbReference type="Proteomes" id="UP000230495">
    <property type="component" value="Unassembled WGS sequence"/>
</dbReference>
<dbReference type="RefSeq" id="WP_063928052.1">
    <property type="nucleotide sequence ID" value="NZ_JARADJ010000001.1"/>
</dbReference>
<dbReference type="OrthoDB" id="6434044at2"/>